<dbReference type="RefSeq" id="WP_073165298.1">
    <property type="nucleotide sequence ID" value="NZ_FQZE01000003.1"/>
</dbReference>
<dbReference type="OrthoDB" id="9802752at2"/>
<evidence type="ECO:0000313" key="2">
    <source>
        <dbReference type="Proteomes" id="UP000184050"/>
    </source>
</evidence>
<dbReference type="EMBL" id="FQZE01000003">
    <property type="protein sequence ID" value="SHI55208.1"/>
    <property type="molecule type" value="Genomic_DNA"/>
</dbReference>
<evidence type="ECO:0000313" key="1">
    <source>
        <dbReference type="EMBL" id="SHI55208.1"/>
    </source>
</evidence>
<dbReference type="AlphaFoldDB" id="A0A1M6C3D3"/>
<dbReference type="STRING" id="1168035.SAMN05444280_103114"/>
<reference evidence="1 2" key="1">
    <citation type="submission" date="2016-11" db="EMBL/GenBank/DDBJ databases">
        <authorList>
            <person name="Jaros S."/>
            <person name="Januszkiewicz K."/>
            <person name="Wedrychowicz H."/>
        </authorList>
    </citation>
    <scope>NUCLEOTIDE SEQUENCE [LARGE SCALE GENOMIC DNA]</scope>
    <source>
        <strain evidence="1 2">DSM 27063</strain>
    </source>
</reference>
<gene>
    <name evidence="1" type="ORF">SAMN05444280_103114</name>
</gene>
<sequence length="114" mass="13247">MSDSEILLYQTEDGQTRIDVRLKDETGWLSQAQMGELFQPTKLNGSLHIRNIFKEDELNEISVVKESLTAQPEGKREVQRNMKNTLTRIRTEDAQIMKELEEGLKNLENKKQNN</sequence>
<accession>A0A1M6C3D3</accession>
<name>A0A1M6C3D3_9BACT</name>
<protein>
    <recommendedName>
        <fullName evidence="3">Virulence protein RhuM family protein</fullName>
    </recommendedName>
</protein>
<organism evidence="1 2">
    <name type="scientific">Tangfeifania diversioriginum</name>
    <dbReference type="NCBI Taxonomy" id="1168035"/>
    <lineage>
        <taxon>Bacteria</taxon>
        <taxon>Pseudomonadati</taxon>
        <taxon>Bacteroidota</taxon>
        <taxon>Bacteroidia</taxon>
        <taxon>Marinilabiliales</taxon>
        <taxon>Prolixibacteraceae</taxon>
        <taxon>Tangfeifania</taxon>
    </lineage>
</organism>
<evidence type="ECO:0008006" key="3">
    <source>
        <dbReference type="Google" id="ProtNLM"/>
    </source>
</evidence>
<keyword evidence="2" id="KW-1185">Reference proteome</keyword>
<dbReference type="Proteomes" id="UP000184050">
    <property type="component" value="Unassembled WGS sequence"/>
</dbReference>
<dbReference type="PANTHER" id="PTHR35810:SF1">
    <property type="entry name" value="CYTOPLASMIC PROTEIN"/>
    <property type="match status" value="1"/>
</dbReference>
<proteinExistence type="predicted"/>
<dbReference type="PANTHER" id="PTHR35810">
    <property type="entry name" value="CYTOPLASMIC PROTEIN-RELATED"/>
    <property type="match status" value="1"/>
</dbReference>